<reference evidence="2" key="1">
    <citation type="submission" date="2021-05" db="EMBL/GenBank/DDBJ databases">
        <authorList>
            <person name="Alioto T."/>
            <person name="Alioto T."/>
            <person name="Gomez Garrido J."/>
        </authorList>
    </citation>
    <scope>NUCLEOTIDE SEQUENCE</scope>
</reference>
<evidence type="ECO:0000313" key="2">
    <source>
        <dbReference type="EMBL" id="CAG6790723.1"/>
    </source>
</evidence>
<proteinExistence type="predicted"/>
<evidence type="ECO:0000256" key="1">
    <source>
        <dbReference type="SAM" id="MobiDB-lite"/>
    </source>
</evidence>
<protein>
    <submittedName>
        <fullName evidence="2">Uncharacterized protein</fullName>
    </submittedName>
</protein>
<organism evidence="2">
    <name type="scientific">Cacopsylla melanoneura</name>
    <dbReference type="NCBI Taxonomy" id="428564"/>
    <lineage>
        <taxon>Eukaryota</taxon>
        <taxon>Metazoa</taxon>
        <taxon>Ecdysozoa</taxon>
        <taxon>Arthropoda</taxon>
        <taxon>Hexapoda</taxon>
        <taxon>Insecta</taxon>
        <taxon>Pterygota</taxon>
        <taxon>Neoptera</taxon>
        <taxon>Paraneoptera</taxon>
        <taxon>Hemiptera</taxon>
        <taxon>Sternorrhyncha</taxon>
        <taxon>Psylloidea</taxon>
        <taxon>Psyllidae</taxon>
        <taxon>Psyllinae</taxon>
        <taxon>Cacopsylla</taxon>
    </lineage>
</organism>
<sequence>MSPILNSIEKAARRTETSPILHRPRTESRKDSRAESPPILDSSSDLDKVPAPETSPALDRLAASAIRLTSPPLYQMRSVHNRVCLQSTPALGVNGLRFVFYYVVKVAEEVSR</sequence>
<dbReference type="EMBL" id="HBUF01672519">
    <property type="protein sequence ID" value="CAG6790723.1"/>
    <property type="molecule type" value="Transcribed_RNA"/>
</dbReference>
<dbReference type="AlphaFoldDB" id="A0A8D9FH69"/>
<name>A0A8D9FH69_9HEMI</name>
<accession>A0A8D9FH69</accession>
<feature type="compositionally biased region" description="Basic and acidic residues" evidence="1">
    <location>
        <begin position="24"/>
        <end position="34"/>
    </location>
</feature>
<feature type="region of interest" description="Disordered" evidence="1">
    <location>
        <begin position="1"/>
        <end position="54"/>
    </location>
</feature>